<keyword evidence="3" id="KW-1185">Reference proteome</keyword>
<sequence length="130" mass="14935">MPIQCSCRTQEHHSLREENLSAELHQVRRLLQRKKQQGHAVKSPQDFLHLLRPYKEAFMDLFKLISISLTLPVTSVSCERSFSCLRRLKNDVRNSSGDTRTSNLGLLAINSMTCCYGTHWNTHVLPTQVT</sequence>
<name>A0A8C6SZ64_9GOBI</name>
<dbReference type="Ensembl" id="ENSNMLT00000013877.1">
    <property type="protein sequence ID" value="ENSNMLP00000012274.1"/>
    <property type="gene ID" value="ENSNMLG00000008356.1"/>
</dbReference>
<feature type="domain" description="HAT C-terminal dimerisation" evidence="1">
    <location>
        <begin position="35"/>
        <end position="111"/>
    </location>
</feature>
<protein>
    <recommendedName>
        <fullName evidence="1">HAT C-terminal dimerisation domain-containing protein</fullName>
    </recommendedName>
</protein>
<evidence type="ECO:0000313" key="2">
    <source>
        <dbReference type="Ensembl" id="ENSNMLP00000012274.1"/>
    </source>
</evidence>
<organism evidence="2 3">
    <name type="scientific">Neogobius melanostomus</name>
    <name type="common">round goby</name>
    <dbReference type="NCBI Taxonomy" id="47308"/>
    <lineage>
        <taxon>Eukaryota</taxon>
        <taxon>Metazoa</taxon>
        <taxon>Chordata</taxon>
        <taxon>Craniata</taxon>
        <taxon>Vertebrata</taxon>
        <taxon>Euteleostomi</taxon>
        <taxon>Actinopterygii</taxon>
        <taxon>Neopterygii</taxon>
        <taxon>Teleostei</taxon>
        <taxon>Neoteleostei</taxon>
        <taxon>Acanthomorphata</taxon>
        <taxon>Gobiaria</taxon>
        <taxon>Gobiiformes</taxon>
        <taxon>Gobioidei</taxon>
        <taxon>Gobiidae</taxon>
        <taxon>Benthophilinae</taxon>
        <taxon>Neogobiini</taxon>
        <taxon>Neogobius</taxon>
    </lineage>
</organism>
<dbReference type="AlphaFoldDB" id="A0A8C6SZ64"/>
<dbReference type="InterPro" id="IPR008906">
    <property type="entry name" value="HATC_C_dom"/>
</dbReference>
<dbReference type="GO" id="GO:0046983">
    <property type="term" value="F:protein dimerization activity"/>
    <property type="evidence" value="ECO:0007669"/>
    <property type="project" value="InterPro"/>
</dbReference>
<evidence type="ECO:0000259" key="1">
    <source>
        <dbReference type="Pfam" id="PF05699"/>
    </source>
</evidence>
<reference evidence="2" key="2">
    <citation type="submission" date="2025-09" db="UniProtKB">
        <authorList>
            <consortium name="Ensembl"/>
        </authorList>
    </citation>
    <scope>IDENTIFICATION</scope>
</reference>
<accession>A0A8C6SZ64</accession>
<dbReference type="Proteomes" id="UP000694523">
    <property type="component" value="Unplaced"/>
</dbReference>
<reference evidence="2" key="1">
    <citation type="submission" date="2025-08" db="UniProtKB">
        <authorList>
            <consortium name="Ensembl"/>
        </authorList>
    </citation>
    <scope>IDENTIFICATION</scope>
</reference>
<evidence type="ECO:0000313" key="3">
    <source>
        <dbReference type="Proteomes" id="UP000694523"/>
    </source>
</evidence>
<proteinExistence type="predicted"/>
<dbReference type="Pfam" id="PF05699">
    <property type="entry name" value="Dimer_Tnp_hAT"/>
    <property type="match status" value="1"/>
</dbReference>